<keyword evidence="2" id="KW-1185">Reference proteome</keyword>
<protein>
    <recommendedName>
        <fullName evidence="3">SRPBCC family protein</fullName>
    </recommendedName>
</protein>
<gene>
    <name evidence="1" type="ORF">QWY28_08370</name>
</gene>
<dbReference type="SUPFAM" id="SSF55961">
    <property type="entry name" value="Bet v1-like"/>
    <property type="match status" value="1"/>
</dbReference>
<evidence type="ECO:0000313" key="2">
    <source>
        <dbReference type="Proteomes" id="UP001168620"/>
    </source>
</evidence>
<name>A0ABT8FE43_9ACTN</name>
<dbReference type="Proteomes" id="UP001168620">
    <property type="component" value="Unassembled WGS sequence"/>
</dbReference>
<sequence length="169" mass="18851">MPALQRTTEPTTLVRTSTVPRPAPEVWARVTSPAGIRHEMRPWLSMTMPPALRGGTVDDAAPLLGRPLGKAWLLAGGVLPVDFDDMTVVALEPGRRFHERSRMLLFPRWEHERTVQPLDAGTCEVTDRLTFSPRLPGARHVVGSFFTHRHRRLRAWARPPGAGRSGTAR</sequence>
<dbReference type="Gene3D" id="3.30.530.20">
    <property type="match status" value="1"/>
</dbReference>
<organism evidence="1 2">
    <name type="scientific">Nocardioides oceani</name>
    <dbReference type="NCBI Taxonomy" id="3058369"/>
    <lineage>
        <taxon>Bacteria</taxon>
        <taxon>Bacillati</taxon>
        <taxon>Actinomycetota</taxon>
        <taxon>Actinomycetes</taxon>
        <taxon>Propionibacteriales</taxon>
        <taxon>Nocardioidaceae</taxon>
        <taxon>Nocardioides</taxon>
    </lineage>
</organism>
<evidence type="ECO:0000313" key="1">
    <source>
        <dbReference type="EMBL" id="MDN4172951.1"/>
    </source>
</evidence>
<evidence type="ECO:0008006" key="3">
    <source>
        <dbReference type="Google" id="ProtNLM"/>
    </source>
</evidence>
<reference evidence="1" key="1">
    <citation type="submission" date="2023-06" db="EMBL/GenBank/DDBJ databases">
        <title>Draft genome sequence of Nocardioides sp. SOB77.</title>
        <authorList>
            <person name="Zhang G."/>
        </authorList>
    </citation>
    <scope>NUCLEOTIDE SEQUENCE</scope>
    <source>
        <strain evidence="1">SOB77</strain>
    </source>
</reference>
<dbReference type="RefSeq" id="WP_300951928.1">
    <property type="nucleotide sequence ID" value="NZ_JAUHJQ010000002.1"/>
</dbReference>
<comment type="caution">
    <text evidence="1">The sequence shown here is derived from an EMBL/GenBank/DDBJ whole genome shotgun (WGS) entry which is preliminary data.</text>
</comment>
<proteinExistence type="predicted"/>
<accession>A0ABT8FE43</accession>
<dbReference type="EMBL" id="JAUHJQ010000002">
    <property type="protein sequence ID" value="MDN4172951.1"/>
    <property type="molecule type" value="Genomic_DNA"/>
</dbReference>
<dbReference type="InterPro" id="IPR023393">
    <property type="entry name" value="START-like_dom_sf"/>
</dbReference>